<proteinExistence type="inferred from homology"/>
<reference evidence="13" key="1">
    <citation type="journal article" date="2020" name="Nature">
        <title>Giant virus diversity and host interactions through global metagenomics.</title>
        <authorList>
            <person name="Schulz F."/>
            <person name="Roux S."/>
            <person name="Paez-Espino D."/>
            <person name="Jungbluth S."/>
            <person name="Walsh D.A."/>
            <person name="Denef V.J."/>
            <person name="McMahon K.D."/>
            <person name="Konstantinidis K.T."/>
            <person name="Eloe-Fadrosh E.A."/>
            <person name="Kyrpides N.C."/>
            <person name="Woyke T."/>
        </authorList>
    </citation>
    <scope>NUCLEOTIDE SEQUENCE</scope>
    <source>
        <strain evidence="13">GVMAG-M-3300023174-24</strain>
    </source>
</reference>
<evidence type="ECO:0000256" key="1">
    <source>
        <dbReference type="ARBA" id="ARBA00004141"/>
    </source>
</evidence>
<name>A0A6C0DM65_9ZZZZ</name>
<evidence type="ECO:0000256" key="5">
    <source>
        <dbReference type="ARBA" id="ARBA00022692"/>
    </source>
</evidence>
<feature type="transmembrane region" description="Helical" evidence="12">
    <location>
        <begin position="182"/>
        <end position="205"/>
    </location>
</feature>
<evidence type="ECO:0000256" key="4">
    <source>
        <dbReference type="ARBA" id="ARBA00022606"/>
    </source>
</evidence>
<keyword evidence="6" id="KW-0681">Retinal protein</keyword>
<protein>
    <recommendedName>
        <fullName evidence="14">Bacteriorhodopsin-like protein</fullName>
    </recommendedName>
</protein>
<evidence type="ECO:0000256" key="11">
    <source>
        <dbReference type="SAM" id="MobiDB-lite"/>
    </source>
</evidence>
<dbReference type="InterPro" id="IPR001425">
    <property type="entry name" value="Arc/bac/fun_rhodopsins"/>
</dbReference>
<dbReference type="Gene3D" id="1.20.1070.10">
    <property type="entry name" value="Rhodopsin 7-helix transmembrane proteins"/>
    <property type="match status" value="1"/>
</dbReference>
<dbReference type="SMART" id="SM01021">
    <property type="entry name" value="Bac_rhodopsin"/>
    <property type="match status" value="1"/>
</dbReference>
<keyword evidence="3" id="KW-0600">Photoreceptor protein</keyword>
<evidence type="ECO:0000256" key="9">
    <source>
        <dbReference type="ARBA" id="ARBA00023136"/>
    </source>
</evidence>
<dbReference type="GO" id="GO:0005216">
    <property type="term" value="F:monoatomic ion channel activity"/>
    <property type="evidence" value="ECO:0007669"/>
    <property type="project" value="InterPro"/>
</dbReference>
<dbReference type="GO" id="GO:0007602">
    <property type="term" value="P:phototransduction"/>
    <property type="evidence" value="ECO:0007669"/>
    <property type="project" value="UniProtKB-KW"/>
</dbReference>
<dbReference type="AlphaFoldDB" id="A0A6C0DM65"/>
<keyword evidence="5 12" id="KW-0812">Transmembrane</keyword>
<dbReference type="Pfam" id="PF01036">
    <property type="entry name" value="Bac_rhodopsin"/>
    <property type="match status" value="1"/>
</dbReference>
<sequence>MSEYNSVKKQPSFQEISSSVPLIPTPPSSKPTAELVDGTAKDKIDKKINPVQYNVKASFMITYILLLTTATVTFIEAICTKIPEVRHILNLETVISIVAGYFYSIFLGQIDTYEKEGKQINWNELTKTRYVDWAISTPLMLMALCVVLASNIKKSVGVINMVIIVILNYIMLYVGYLGESNVLNRTIAMIGGFIPFFAMFYLIFIRYVKPVKNSVNNFLYGFYILIWGLYGIVYMFKEEYKNIIMNILDCIAKCFIGLGLWVYYTKILV</sequence>
<evidence type="ECO:0000256" key="6">
    <source>
        <dbReference type="ARBA" id="ARBA00022925"/>
    </source>
</evidence>
<evidence type="ECO:0000256" key="12">
    <source>
        <dbReference type="SAM" id="Phobius"/>
    </source>
</evidence>
<dbReference type="InterPro" id="IPR018229">
    <property type="entry name" value="Rhodopsin_retinal_BS"/>
</dbReference>
<comment type="subcellular location">
    <subcellularLocation>
        <location evidence="1">Membrane</location>
        <topology evidence="1">Multi-pass membrane protein</topology>
    </subcellularLocation>
</comment>
<dbReference type="GO" id="GO:0009881">
    <property type="term" value="F:photoreceptor activity"/>
    <property type="evidence" value="ECO:0007669"/>
    <property type="project" value="UniProtKB-KW"/>
</dbReference>
<feature type="transmembrane region" description="Helical" evidence="12">
    <location>
        <begin position="60"/>
        <end position="79"/>
    </location>
</feature>
<evidence type="ECO:0000256" key="3">
    <source>
        <dbReference type="ARBA" id="ARBA00022543"/>
    </source>
</evidence>
<feature type="transmembrane region" description="Helical" evidence="12">
    <location>
        <begin position="217"/>
        <end position="237"/>
    </location>
</feature>
<evidence type="ECO:0000256" key="10">
    <source>
        <dbReference type="ARBA" id="ARBA00023170"/>
    </source>
</evidence>
<dbReference type="PROSITE" id="PS00950">
    <property type="entry name" value="BACTERIAL_OPSIN_1"/>
    <property type="match status" value="1"/>
</dbReference>
<feature type="transmembrane region" description="Helical" evidence="12">
    <location>
        <begin position="243"/>
        <end position="264"/>
    </location>
</feature>
<keyword evidence="4" id="KW-0716">Sensory transduction</keyword>
<organism evidence="13">
    <name type="scientific">viral metagenome</name>
    <dbReference type="NCBI Taxonomy" id="1070528"/>
    <lineage>
        <taxon>unclassified sequences</taxon>
        <taxon>metagenomes</taxon>
        <taxon>organismal metagenomes</taxon>
    </lineage>
</organism>
<keyword evidence="7 12" id="KW-1133">Transmembrane helix</keyword>
<feature type="compositionally biased region" description="Polar residues" evidence="11">
    <location>
        <begin position="1"/>
        <end position="20"/>
    </location>
</feature>
<accession>A0A6C0DM65</accession>
<feature type="transmembrane region" description="Helical" evidence="12">
    <location>
        <begin position="156"/>
        <end position="176"/>
    </location>
</feature>
<evidence type="ECO:0008006" key="14">
    <source>
        <dbReference type="Google" id="ProtNLM"/>
    </source>
</evidence>
<feature type="transmembrane region" description="Helical" evidence="12">
    <location>
        <begin position="130"/>
        <end position="149"/>
    </location>
</feature>
<evidence type="ECO:0000313" key="13">
    <source>
        <dbReference type="EMBL" id="QHT17310.1"/>
    </source>
</evidence>
<dbReference type="SUPFAM" id="SSF81321">
    <property type="entry name" value="Family A G protein-coupled receptor-like"/>
    <property type="match status" value="1"/>
</dbReference>
<evidence type="ECO:0000256" key="8">
    <source>
        <dbReference type="ARBA" id="ARBA00022991"/>
    </source>
</evidence>
<dbReference type="EMBL" id="MN739633">
    <property type="protein sequence ID" value="QHT17310.1"/>
    <property type="molecule type" value="Genomic_DNA"/>
</dbReference>
<keyword evidence="10" id="KW-0675">Receptor</keyword>
<feature type="region of interest" description="Disordered" evidence="11">
    <location>
        <begin position="1"/>
        <end position="35"/>
    </location>
</feature>
<feature type="transmembrane region" description="Helical" evidence="12">
    <location>
        <begin position="91"/>
        <end position="110"/>
    </location>
</feature>
<evidence type="ECO:0000256" key="2">
    <source>
        <dbReference type="ARBA" id="ARBA00008130"/>
    </source>
</evidence>
<dbReference type="GO" id="GO:0016020">
    <property type="term" value="C:membrane"/>
    <property type="evidence" value="ECO:0007669"/>
    <property type="project" value="UniProtKB-SubCell"/>
</dbReference>
<keyword evidence="8" id="KW-0157">Chromophore</keyword>
<comment type="similarity">
    <text evidence="2">Belongs to the archaeal/bacterial/fungal opsin family.</text>
</comment>
<keyword evidence="9 12" id="KW-0472">Membrane</keyword>
<evidence type="ECO:0000256" key="7">
    <source>
        <dbReference type="ARBA" id="ARBA00022989"/>
    </source>
</evidence>